<keyword evidence="2" id="KW-0472">Membrane</keyword>
<feature type="transmembrane region" description="Helical" evidence="2">
    <location>
        <begin position="12"/>
        <end position="34"/>
    </location>
</feature>
<reference evidence="3" key="1">
    <citation type="submission" date="2024-03" db="EMBL/GenBank/DDBJ databases">
        <title>WGS assembly of Saponaria officinalis var. Norfolk2.</title>
        <authorList>
            <person name="Jenkins J."/>
            <person name="Shu S."/>
            <person name="Grimwood J."/>
            <person name="Barry K."/>
            <person name="Goodstein D."/>
            <person name="Schmutz J."/>
            <person name="Leebens-Mack J."/>
            <person name="Osbourn A."/>
        </authorList>
    </citation>
    <scope>NUCLEOTIDE SEQUENCE [LARGE SCALE GENOMIC DNA]</scope>
    <source>
        <strain evidence="3">JIC</strain>
    </source>
</reference>
<evidence type="ECO:0000256" key="1">
    <source>
        <dbReference type="SAM" id="MobiDB-lite"/>
    </source>
</evidence>
<organism evidence="3 4">
    <name type="scientific">Saponaria officinalis</name>
    <name type="common">Common soapwort</name>
    <name type="synonym">Lychnis saponaria</name>
    <dbReference type="NCBI Taxonomy" id="3572"/>
    <lineage>
        <taxon>Eukaryota</taxon>
        <taxon>Viridiplantae</taxon>
        <taxon>Streptophyta</taxon>
        <taxon>Embryophyta</taxon>
        <taxon>Tracheophyta</taxon>
        <taxon>Spermatophyta</taxon>
        <taxon>Magnoliopsida</taxon>
        <taxon>eudicotyledons</taxon>
        <taxon>Gunneridae</taxon>
        <taxon>Pentapetalae</taxon>
        <taxon>Caryophyllales</taxon>
        <taxon>Caryophyllaceae</taxon>
        <taxon>Caryophylleae</taxon>
        <taxon>Saponaria</taxon>
    </lineage>
</organism>
<sequence>MKTYKVKKNIFFYFFNSYITLSFNLPLYCFNINLQNQMSMSTRYCCMLMRITVDCKGCCKKLRRTLLNMKEVETHVIERQLSRVSVCGRFRPSDVAIKIRRRINRRVEILDIQEFDGGGGGDGGGGVVFEHTNDHHQQPYENGHVHTA</sequence>
<keyword evidence="2" id="KW-0812">Transmembrane</keyword>
<dbReference type="PANTHER" id="PTHR47294:SF4">
    <property type="entry name" value="HEAVY METAL-ASSOCIATED ISOPRENYLATED PLANT PROTEIN 26-LIKE ISOFORM X1"/>
    <property type="match status" value="1"/>
</dbReference>
<name>A0AAW1MN51_SAPOF</name>
<dbReference type="Proteomes" id="UP001443914">
    <property type="component" value="Unassembled WGS sequence"/>
</dbReference>
<dbReference type="AlphaFoldDB" id="A0AAW1MN51"/>
<dbReference type="PANTHER" id="PTHR47294">
    <property type="entry name" value="OS08G0431150 PROTEIN"/>
    <property type="match status" value="1"/>
</dbReference>
<dbReference type="EMBL" id="JBDFQZ010000002">
    <property type="protein sequence ID" value="KAK9750313.1"/>
    <property type="molecule type" value="Genomic_DNA"/>
</dbReference>
<evidence type="ECO:0000313" key="4">
    <source>
        <dbReference type="Proteomes" id="UP001443914"/>
    </source>
</evidence>
<proteinExistence type="predicted"/>
<keyword evidence="2" id="KW-1133">Transmembrane helix</keyword>
<evidence type="ECO:0000256" key="2">
    <source>
        <dbReference type="SAM" id="Phobius"/>
    </source>
</evidence>
<comment type="caution">
    <text evidence="3">The sequence shown here is derived from an EMBL/GenBank/DDBJ whole genome shotgun (WGS) entry which is preliminary data.</text>
</comment>
<keyword evidence="4" id="KW-1185">Reference proteome</keyword>
<protein>
    <submittedName>
        <fullName evidence="3">Uncharacterized protein</fullName>
    </submittedName>
</protein>
<accession>A0AAW1MN51</accession>
<evidence type="ECO:0000313" key="3">
    <source>
        <dbReference type="EMBL" id="KAK9750313.1"/>
    </source>
</evidence>
<feature type="region of interest" description="Disordered" evidence="1">
    <location>
        <begin position="126"/>
        <end position="148"/>
    </location>
</feature>
<gene>
    <name evidence="3" type="ORF">RND81_02G186800</name>
</gene>